<dbReference type="AlphaFoldDB" id="A0A7C4BA38"/>
<dbReference type="Pfam" id="PF00881">
    <property type="entry name" value="Nitroreductase"/>
    <property type="match status" value="1"/>
</dbReference>
<name>A0A7C4BA38_THEPE</name>
<dbReference type="EMBL" id="DTFI01000072">
    <property type="protein sequence ID" value="HGI43258.1"/>
    <property type="molecule type" value="Genomic_DNA"/>
</dbReference>
<dbReference type="InterPro" id="IPR052544">
    <property type="entry name" value="Bacteriocin_Proc_Enz"/>
</dbReference>
<dbReference type="InterPro" id="IPR029479">
    <property type="entry name" value="Nitroreductase"/>
</dbReference>
<evidence type="ECO:0000259" key="1">
    <source>
        <dbReference type="Pfam" id="PF00881"/>
    </source>
</evidence>
<feature type="domain" description="Nitroreductase" evidence="1">
    <location>
        <begin position="31"/>
        <end position="211"/>
    </location>
</feature>
<dbReference type="GO" id="GO:0016491">
    <property type="term" value="F:oxidoreductase activity"/>
    <property type="evidence" value="ECO:0007669"/>
    <property type="project" value="InterPro"/>
</dbReference>
<dbReference type="InterPro" id="IPR000415">
    <property type="entry name" value="Nitroreductase-like"/>
</dbReference>
<dbReference type="PANTHER" id="PTHR43745:SF2">
    <property type="entry name" value="NITROREDUCTASE MJ1384-RELATED"/>
    <property type="match status" value="1"/>
</dbReference>
<sequence length="233" mass="25539">MGNAVRVEGIVYLPPPRKLSSLTVEEALLLRRSIRAFTSDPVRLEDLAMILWAANGVTDARGEFRSAPSAGATYPLEVYAVVGERGVVAGSEYLAPGVYKYQPYAHALIPRRHGDVRRELEAASLRQSWVGRAPVSVVICAVFERTTSVYGERGRSRYVPMEVGHAGQNIYLMATALGYGTVAVGAFHDEAVAEVLSLPKEEKPLYIMPVGVPRRAARLSFEDLERLISAARR</sequence>
<reference evidence="2" key="1">
    <citation type="journal article" date="2020" name="mSystems">
        <title>Genome- and Community-Level Interaction Insights into Carbon Utilization and Element Cycling Functions of Hydrothermarchaeota in Hydrothermal Sediment.</title>
        <authorList>
            <person name="Zhou Z."/>
            <person name="Liu Y."/>
            <person name="Xu W."/>
            <person name="Pan J."/>
            <person name="Luo Z.H."/>
            <person name="Li M."/>
        </authorList>
    </citation>
    <scope>NUCLEOTIDE SEQUENCE [LARGE SCALE GENOMIC DNA]</scope>
    <source>
        <strain evidence="2">SpSt-735</strain>
    </source>
</reference>
<organism evidence="2">
    <name type="scientific">Thermofilum pendens</name>
    <dbReference type="NCBI Taxonomy" id="2269"/>
    <lineage>
        <taxon>Archaea</taxon>
        <taxon>Thermoproteota</taxon>
        <taxon>Thermoprotei</taxon>
        <taxon>Thermofilales</taxon>
        <taxon>Thermofilaceae</taxon>
        <taxon>Thermofilum</taxon>
    </lineage>
</organism>
<dbReference type="SUPFAM" id="SSF55469">
    <property type="entry name" value="FMN-dependent nitroreductase-like"/>
    <property type="match status" value="1"/>
</dbReference>
<dbReference type="PANTHER" id="PTHR43745">
    <property type="entry name" value="NITROREDUCTASE MJ1384-RELATED"/>
    <property type="match status" value="1"/>
</dbReference>
<dbReference type="InterPro" id="IPR020051">
    <property type="entry name" value="SagB-type_dehydrogenase"/>
</dbReference>
<comment type="caution">
    <text evidence="2">The sequence shown here is derived from an EMBL/GenBank/DDBJ whole genome shotgun (WGS) entry which is preliminary data.</text>
</comment>
<dbReference type="NCBIfam" id="TIGR03605">
    <property type="entry name" value="antibiot_sagB"/>
    <property type="match status" value="1"/>
</dbReference>
<accession>A0A7C4BA38</accession>
<dbReference type="CDD" id="cd02142">
    <property type="entry name" value="McbC_SagB-like_oxidoreductase"/>
    <property type="match status" value="1"/>
</dbReference>
<evidence type="ECO:0000313" key="2">
    <source>
        <dbReference type="EMBL" id="HGI43258.1"/>
    </source>
</evidence>
<proteinExistence type="predicted"/>
<dbReference type="Gene3D" id="3.40.109.10">
    <property type="entry name" value="NADH Oxidase"/>
    <property type="match status" value="1"/>
</dbReference>
<gene>
    <name evidence="2" type="ORF">ENV17_02575</name>
</gene>
<protein>
    <submittedName>
        <fullName evidence="2">SagB/ThcOx family dehydrogenase</fullName>
    </submittedName>
</protein>